<feature type="domain" description="NAD(P)-binding" evidence="2">
    <location>
        <begin position="10"/>
        <end position="223"/>
    </location>
</feature>
<evidence type="ECO:0000259" key="2">
    <source>
        <dbReference type="Pfam" id="PF13460"/>
    </source>
</evidence>
<dbReference type="PANTHER" id="PTHR15020:SF50">
    <property type="entry name" value="UPF0659 PROTEIN YMR090W"/>
    <property type="match status" value="1"/>
</dbReference>
<evidence type="ECO:0000313" key="4">
    <source>
        <dbReference type="Proteomes" id="UP001396898"/>
    </source>
</evidence>
<comment type="similarity">
    <text evidence="1">Belongs to the avfA family.</text>
</comment>
<dbReference type="SUPFAM" id="SSF51735">
    <property type="entry name" value="NAD(P)-binding Rossmann-fold domains"/>
    <property type="match status" value="1"/>
</dbReference>
<dbReference type="EMBL" id="JAQQWI010000024">
    <property type="protein sequence ID" value="KAK7994617.1"/>
    <property type="molecule type" value="Genomic_DNA"/>
</dbReference>
<protein>
    <submittedName>
        <fullName evidence="3">UPF0659 protein</fullName>
    </submittedName>
</protein>
<dbReference type="InterPro" id="IPR016040">
    <property type="entry name" value="NAD(P)-bd_dom"/>
</dbReference>
<organism evidence="3 4">
    <name type="scientific">Apiospora marii</name>
    <dbReference type="NCBI Taxonomy" id="335849"/>
    <lineage>
        <taxon>Eukaryota</taxon>
        <taxon>Fungi</taxon>
        <taxon>Dikarya</taxon>
        <taxon>Ascomycota</taxon>
        <taxon>Pezizomycotina</taxon>
        <taxon>Sordariomycetes</taxon>
        <taxon>Xylariomycetidae</taxon>
        <taxon>Amphisphaeriales</taxon>
        <taxon>Apiosporaceae</taxon>
        <taxon>Apiospora</taxon>
    </lineage>
</organism>
<accession>A0ABR1R2P9</accession>
<gene>
    <name evidence="3" type="ORF">PG991_016205</name>
</gene>
<keyword evidence="4" id="KW-1185">Reference proteome</keyword>
<comment type="caution">
    <text evidence="3">The sequence shown here is derived from an EMBL/GenBank/DDBJ whole genome shotgun (WGS) entry which is preliminary data.</text>
</comment>
<dbReference type="Gene3D" id="3.40.50.720">
    <property type="entry name" value="NAD(P)-binding Rossmann-like Domain"/>
    <property type="match status" value="1"/>
</dbReference>
<proteinExistence type="inferred from homology"/>
<name>A0ABR1R2P9_9PEZI</name>
<reference evidence="3 4" key="1">
    <citation type="submission" date="2023-01" db="EMBL/GenBank/DDBJ databases">
        <title>Analysis of 21 Apiospora genomes using comparative genomics revels a genus with tremendous synthesis potential of carbohydrate active enzymes and secondary metabolites.</title>
        <authorList>
            <person name="Sorensen T."/>
        </authorList>
    </citation>
    <scope>NUCLEOTIDE SEQUENCE [LARGE SCALE GENOMIC DNA]</scope>
    <source>
        <strain evidence="3 4">CBS 20057</strain>
    </source>
</reference>
<dbReference type="PANTHER" id="PTHR15020">
    <property type="entry name" value="FLAVIN REDUCTASE-RELATED"/>
    <property type="match status" value="1"/>
</dbReference>
<dbReference type="Proteomes" id="UP001396898">
    <property type="component" value="Unassembled WGS sequence"/>
</dbReference>
<evidence type="ECO:0000256" key="1">
    <source>
        <dbReference type="ARBA" id="ARBA00038376"/>
    </source>
</evidence>
<dbReference type="Pfam" id="PF13460">
    <property type="entry name" value="NAD_binding_10"/>
    <property type="match status" value="1"/>
</dbReference>
<dbReference type="InterPro" id="IPR036291">
    <property type="entry name" value="NAD(P)-bd_dom_sf"/>
</dbReference>
<evidence type="ECO:0000313" key="3">
    <source>
        <dbReference type="EMBL" id="KAK7994617.1"/>
    </source>
</evidence>
<sequence>MTAPHVLLLGGSGKIAQLMTPMLLQRSWSVTSVIRNPEQVAGLEKLGEGQKGKLNVLVRSVEDVKSEAQAQSILDEVKPSYVVWSAGAGGKGPPERTFAVDRDAATYFIRASAATPSITRFVMISFLGSRRADAPWWTAEMKQQQQQMKEGPLARYYEAKIAADQVLYEAGKKRGDGFAAICLRPGTLGETPVGKVSLGKTDKYGGVKASRASVAHLTALLLEKEGVKSCWLDMLDGEEDPAAAVDRCVKEGVDCAVGEPFY</sequence>